<name>A0A9D1R8L2_9FIRM</name>
<proteinExistence type="inferred from homology"/>
<dbReference type="InterPro" id="IPR038495">
    <property type="entry name" value="ATPase_E_C"/>
</dbReference>
<evidence type="ECO:0000256" key="4">
    <source>
        <dbReference type="SAM" id="Coils"/>
    </source>
</evidence>
<dbReference type="Gene3D" id="3.30.2320.30">
    <property type="entry name" value="ATP synthase, E subunit, C-terminal"/>
    <property type="match status" value="1"/>
</dbReference>
<gene>
    <name evidence="5" type="ORF">H9873_00705</name>
</gene>
<feature type="coiled-coil region" evidence="4">
    <location>
        <begin position="9"/>
        <end position="62"/>
    </location>
</feature>
<dbReference type="AlphaFoldDB" id="A0A9D1R8L2"/>
<reference evidence="5" key="1">
    <citation type="journal article" date="2021" name="PeerJ">
        <title>Extensive microbial diversity within the chicken gut microbiome revealed by metagenomics and culture.</title>
        <authorList>
            <person name="Gilroy R."/>
            <person name="Ravi A."/>
            <person name="Getino M."/>
            <person name="Pursley I."/>
            <person name="Horton D.L."/>
            <person name="Alikhan N.F."/>
            <person name="Baker D."/>
            <person name="Gharbi K."/>
            <person name="Hall N."/>
            <person name="Watson M."/>
            <person name="Adriaenssens E.M."/>
            <person name="Foster-Nyarko E."/>
            <person name="Jarju S."/>
            <person name="Secka A."/>
            <person name="Antonio M."/>
            <person name="Oren A."/>
            <person name="Chaudhuri R.R."/>
            <person name="La Ragione R."/>
            <person name="Hildebrand F."/>
            <person name="Pallen M.J."/>
        </authorList>
    </citation>
    <scope>NUCLEOTIDE SEQUENCE</scope>
    <source>
        <strain evidence="5">ChiSxjej1B13-11762</strain>
    </source>
</reference>
<keyword evidence="2" id="KW-0813">Transport</keyword>
<evidence type="ECO:0000256" key="2">
    <source>
        <dbReference type="ARBA" id="ARBA00022448"/>
    </source>
</evidence>
<reference evidence="5" key="2">
    <citation type="submission" date="2021-04" db="EMBL/GenBank/DDBJ databases">
        <authorList>
            <person name="Gilroy R."/>
        </authorList>
    </citation>
    <scope>NUCLEOTIDE SEQUENCE</scope>
    <source>
        <strain evidence="5">ChiSxjej1B13-11762</strain>
    </source>
</reference>
<dbReference type="EMBL" id="DXGF01000015">
    <property type="protein sequence ID" value="HIW82835.1"/>
    <property type="molecule type" value="Genomic_DNA"/>
</dbReference>
<evidence type="ECO:0000256" key="3">
    <source>
        <dbReference type="ARBA" id="ARBA00023065"/>
    </source>
</evidence>
<dbReference type="Proteomes" id="UP000824263">
    <property type="component" value="Unassembled WGS sequence"/>
</dbReference>
<dbReference type="GO" id="GO:0033178">
    <property type="term" value="C:proton-transporting two-sector ATPase complex, catalytic domain"/>
    <property type="evidence" value="ECO:0007669"/>
    <property type="project" value="InterPro"/>
</dbReference>
<protein>
    <submittedName>
        <fullName evidence="5">V-type ATP synthase subunit E</fullName>
    </submittedName>
</protein>
<comment type="caution">
    <text evidence="5">The sequence shown here is derived from an EMBL/GenBank/DDBJ whole genome shotgun (WGS) entry which is preliminary data.</text>
</comment>
<dbReference type="GO" id="GO:0046961">
    <property type="term" value="F:proton-transporting ATPase activity, rotational mechanism"/>
    <property type="evidence" value="ECO:0007669"/>
    <property type="project" value="InterPro"/>
</dbReference>
<dbReference type="InterPro" id="IPR002842">
    <property type="entry name" value="ATPase_V1_Esu"/>
</dbReference>
<organism evidence="5 6">
    <name type="scientific">Candidatus Dorea gallistercoris</name>
    <dbReference type="NCBI Taxonomy" id="2838542"/>
    <lineage>
        <taxon>Bacteria</taxon>
        <taxon>Bacillati</taxon>
        <taxon>Bacillota</taxon>
        <taxon>Clostridia</taxon>
        <taxon>Lachnospirales</taxon>
        <taxon>Lachnospiraceae</taxon>
        <taxon>Dorea</taxon>
    </lineage>
</organism>
<dbReference type="SUPFAM" id="SSF160527">
    <property type="entry name" value="V-type ATPase subunit E-like"/>
    <property type="match status" value="1"/>
</dbReference>
<accession>A0A9D1R8L2</accession>
<sequence>MTGLEKMKSQILDEAKAAAETKVAEAKAQAEELVRTAKEEAAAQAESISRKAEMEVANYQERTASSIDLSRRTKILEAKQAIIADVLDKAYDKVRSMGQEEYFSMMLRMVEKYALPRDGEIYFSKEDLQRLPAGFEEELEKAASAKGGSLKASREARNIENGFVLVYGGIEENCTLKAMFDAKKDELADKVNQYIFLQA</sequence>
<keyword evidence="3" id="KW-0406">Ion transport</keyword>
<keyword evidence="4" id="KW-0175">Coiled coil</keyword>
<dbReference type="Gene3D" id="1.20.5.620">
    <property type="entry name" value="F1F0 ATP synthase subunit B, membrane domain"/>
    <property type="match status" value="1"/>
</dbReference>
<dbReference type="Pfam" id="PF01991">
    <property type="entry name" value="vATP-synt_E"/>
    <property type="match status" value="1"/>
</dbReference>
<evidence type="ECO:0000313" key="6">
    <source>
        <dbReference type="Proteomes" id="UP000824263"/>
    </source>
</evidence>
<evidence type="ECO:0000256" key="1">
    <source>
        <dbReference type="ARBA" id="ARBA00005901"/>
    </source>
</evidence>
<comment type="similarity">
    <text evidence="1">Belongs to the V-ATPase E subunit family.</text>
</comment>
<evidence type="ECO:0000313" key="5">
    <source>
        <dbReference type="EMBL" id="HIW82835.1"/>
    </source>
</evidence>